<dbReference type="Proteomes" id="UP001152599">
    <property type="component" value="Unassembled WGS sequence"/>
</dbReference>
<dbReference type="SUPFAM" id="SSF53335">
    <property type="entry name" value="S-adenosyl-L-methionine-dependent methyltransferases"/>
    <property type="match status" value="1"/>
</dbReference>
<name>A0A9X4N374_9FLAO</name>
<dbReference type="AlphaFoldDB" id="A0A9X4N374"/>
<comment type="caution">
    <text evidence="4">The sequence shown here is derived from an EMBL/GenBank/DDBJ whole genome shotgun (WGS) entry which is preliminary data.</text>
</comment>
<gene>
    <name evidence="4" type="ORF">NMK71_06805</name>
</gene>
<dbReference type="InterPro" id="IPR050362">
    <property type="entry name" value="Cation-dep_OMT"/>
</dbReference>
<dbReference type="GO" id="GO:0008171">
    <property type="term" value="F:O-methyltransferase activity"/>
    <property type="evidence" value="ECO:0007669"/>
    <property type="project" value="InterPro"/>
</dbReference>
<protein>
    <submittedName>
        <fullName evidence="4">O-methyltransferase</fullName>
    </submittedName>
</protein>
<keyword evidence="3" id="KW-0949">S-adenosyl-L-methionine</keyword>
<dbReference type="EMBL" id="JANCMU010000003">
    <property type="protein sequence ID" value="MDG4946119.1"/>
    <property type="molecule type" value="Genomic_DNA"/>
</dbReference>
<evidence type="ECO:0000313" key="4">
    <source>
        <dbReference type="EMBL" id="MDG4946119.1"/>
    </source>
</evidence>
<evidence type="ECO:0000313" key="5">
    <source>
        <dbReference type="Proteomes" id="UP001152599"/>
    </source>
</evidence>
<dbReference type="Pfam" id="PF01596">
    <property type="entry name" value="Methyltransf_3"/>
    <property type="match status" value="1"/>
</dbReference>
<keyword evidence="5" id="KW-1185">Reference proteome</keyword>
<dbReference type="InterPro" id="IPR029063">
    <property type="entry name" value="SAM-dependent_MTases_sf"/>
</dbReference>
<dbReference type="PANTHER" id="PTHR10509:SF14">
    <property type="entry name" value="CAFFEOYL-COA O-METHYLTRANSFERASE 3-RELATED"/>
    <property type="match status" value="1"/>
</dbReference>
<proteinExistence type="predicted"/>
<dbReference type="PANTHER" id="PTHR10509">
    <property type="entry name" value="O-METHYLTRANSFERASE-RELATED"/>
    <property type="match status" value="1"/>
</dbReference>
<dbReference type="GO" id="GO:0008757">
    <property type="term" value="F:S-adenosylmethionine-dependent methyltransferase activity"/>
    <property type="evidence" value="ECO:0007669"/>
    <property type="project" value="TreeGrafter"/>
</dbReference>
<sequence length="216" mass="24890">MGERDFQNEWLDQYLELNSSPEPALLKKLRTQTVEEFSQHHMISGHVQGRFLSIMSKILKPEHILEIGTFTGYATLCLAEGLRKDCKITTIDINSDLKNFYQPYFTESGYDNQIESLIGDAIQYLEKTEETFDLVFLDANKKQYIDYFELLVPRLNPGGVILADNTLWKGKVLEEIAPKDKMTKALFDFNQHVAQDSRVDVILLPLRDGISLIRKK</sequence>
<keyword evidence="2" id="KW-0808">Transferase</keyword>
<dbReference type="Gene3D" id="3.40.50.150">
    <property type="entry name" value="Vaccinia Virus protein VP39"/>
    <property type="match status" value="1"/>
</dbReference>
<dbReference type="PROSITE" id="PS51682">
    <property type="entry name" value="SAM_OMT_I"/>
    <property type="match status" value="1"/>
</dbReference>
<dbReference type="RefSeq" id="WP_304420615.1">
    <property type="nucleotide sequence ID" value="NZ_JANCMU010000003.1"/>
</dbReference>
<dbReference type="CDD" id="cd02440">
    <property type="entry name" value="AdoMet_MTases"/>
    <property type="match status" value="1"/>
</dbReference>
<evidence type="ECO:0000256" key="3">
    <source>
        <dbReference type="ARBA" id="ARBA00022691"/>
    </source>
</evidence>
<evidence type="ECO:0000256" key="1">
    <source>
        <dbReference type="ARBA" id="ARBA00022603"/>
    </source>
</evidence>
<organism evidence="4 5">
    <name type="scientific">Profundicola chukchiensis</name>
    <dbReference type="NCBI Taxonomy" id="2961959"/>
    <lineage>
        <taxon>Bacteria</taxon>
        <taxon>Pseudomonadati</taxon>
        <taxon>Bacteroidota</taxon>
        <taxon>Flavobacteriia</taxon>
        <taxon>Flavobacteriales</taxon>
        <taxon>Weeksellaceae</taxon>
        <taxon>Profundicola</taxon>
    </lineage>
</organism>
<dbReference type="GO" id="GO:0032259">
    <property type="term" value="P:methylation"/>
    <property type="evidence" value="ECO:0007669"/>
    <property type="project" value="UniProtKB-KW"/>
</dbReference>
<keyword evidence="1" id="KW-0489">Methyltransferase</keyword>
<dbReference type="InterPro" id="IPR002935">
    <property type="entry name" value="SAM_O-MeTrfase"/>
</dbReference>
<reference evidence="4" key="1">
    <citation type="submission" date="2022-07" db="EMBL/GenBank/DDBJ databases">
        <title>Description and genome-wide analysis of Profundicola chukchiensis gen. nov., sp. nov., marine bacteria isolated from bottom sediments of the Chukchi Sea.</title>
        <authorList>
            <person name="Romanenko L."/>
            <person name="Otstavnykh N."/>
            <person name="Kurilenko V."/>
            <person name="Eremeev V."/>
            <person name="Velansky P."/>
            <person name="Mikhailov V."/>
            <person name="Isaeva M."/>
        </authorList>
    </citation>
    <scope>NUCLEOTIDE SEQUENCE</scope>
    <source>
        <strain evidence="4">KMM 9713</strain>
    </source>
</reference>
<accession>A0A9X4N374</accession>
<evidence type="ECO:0000256" key="2">
    <source>
        <dbReference type="ARBA" id="ARBA00022679"/>
    </source>
</evidence>